<keyword evidence="3" id="KW-0255">Endonuclease</keyword>
<dbReference type="InterPro" id="IPR041685">
    <property type="entry name" value="AAA_GajA/Old/RecF-like"/>
</dbReference>
<dbReference type="Pfam" id="PF20469">
    <property type="entry name" value="OLD-like_TOPRIM"/>
    <property type="match status" value="1"/>
</dbReference>
<accession>A0A7Z6MVT1</accession>
<evidence type="ECO:0000313" key="3">
    <source>
        <dbReference type="EMBL" id="RDS89205.1"/>
    </source>
</evidence>
<dbReference type="Gene3D" id="3.40.50.300">
    <property type="entry name" value="P-loop containing nucleotide triphosphate hydrolases"/>
    <property type="match status" value="1"/>
</dbReference>
<dbReference type="Proteomes" id="UP000255541">
    <property type="component" value="Unassembled WGS sequence"/>
</dbReference>
<comment type="caution">
    <text evidence="3">The sequence shown here is derived from an EMBL/GenBank/DDBJ whole genome shotgun (WGS) entry which is preliminary data.</text>
</comment>
<dbReference type="Pfam" id="PF13175">
    <property type="entry name" value="AAA_15"/>
    <property type="match status" value="1"/>
</dbReference>
<dbReference type="SUPFAM" id="SSF52540">
    <property type="entry name" value="P-loop containing nucleoside triphosphate hydrolases"/>
    <property type="match status" value="1"/>
</dbReference>
<proteinExistence type="predicted"/>
<feature type="domain" description="OLD protein-like TOPRIM" evidence="2">
    <location>
        <begin position="416"/>
        <end position="488"/>
    </location>
</feature>
<evidence type="ECO:0000259" key="2">
    <source>
        <dbReference type="Pfam" id="PF20469"/>
    </source>
</evidence>
<sequence length="650" mass="75186">MKITKISAGNFRALQDVTLDLRDSLSLLIGRNNSGKTSLLVLFEKFYEPGSGFNYNDFPLAARKEIIAIDHASDVFSLSINMRLEIEYGEGDNLRHLSEFLLDLDSKTNKVKILFECVINKDFLLRDLEQFDGEKERFFRKNLEKYLQTNVYAYLNDDDLLKDNRGRLVKKDISLIRDLINFQIIHAKRDVASSEGGKKMLSKLTTQYFNKANKDTTDFDPINNLLLKIDESLEQSYTEFFEPFLKTSKAFLGIEDIKIVSNLESNEILENSSQVVYGERSQFLPETFNGLGHMNILYLLLSVEIKKESFAKSGKNINLLFIEEPEAHTHPQMQYVFANQIKNILKEINNIQAVITTHSSHIVSQCDFKDIRYLQNSDGRTRIKNFYSDLKEKYGDDKASFKFLEQFLTLNSCELFFASKVIFIEGVTERMLWPYFVELFDKSPQRDQNHISLFSQNVTILEVGANAKAFKHFLEFLEIKTLVITDIDTTKKGYDSTKPVPKIIYPASKVAEADHISNATLKYYYEAPEFSESVKFTDWFGKLVKHELAHSYDNMFIAYQKYEVGYHARSFEDAFVHLNKDIIINNLDEINGLKNREAFKENLDAYDLIDKVLDKKSAFASSLLYLALTDDQVTWRIPAYIEEGLVWISK</sequence>
<organism evidence="3 4">
    <name type="scientific">Pseudomonas fluorescens</name>
    <dbReference type="NCBI Taxonomy" id="294"/>
    <lineage>
        <taxon>Bacteria</taxon>
        <taxon>Pseudomonadati</taxon>
        <taxon>Pseudomonadota</taxon>
        <taxon>Gammaproteobacteria</taxon>
        <taxon>Pseudomonadales</taxon>
        <taxon>Pseudomonadaceae</taxon>
        <taxon>Pseudomonas</taxon>
    </lineage>
</organism>
<dbReference type="InterPro" id="IPR034139">
    <property type="entry name" value="TOPRIM_OLD"/>
</dbReference>
<evidence type="ECO:0000259" key="1">
    <source>
        <dbReference type="Pfam" id="PF13175"/>
    </source>
</evidence>
<dbReference type="PANTHER" id="PTHR43581">
    <property type="entry name" value="ATP/GTP PHOSPHATASE"/>
    <property type="match status" value="1"/>
</dbReference>
<name>A0A7Z6MVT1_PSEFL</name>
<dbReference type="PANTHER" id="PTHR43581:SF4">
    <property type="entry name" value="ATP_GTP PHOSPHATASE"/>
    <property type="match status" value="1"/>
</dbReference>
<evidence type="ECO:0000313" key="4">
    <source>
        <dbReference type="Proteomes" id="UP000255541"/>
    </source>
</evidence>
<gene>
    <name evidence="3" type="ORF">DL347_21695</name>
</gene>
<dbReference type="AlphaFoldDB" id="A0A7Z6MVT1"/>
<feature type="domain" description="Endonuclease GajA/Old nuclease/RecF-like AAA" evidence="1">
    <location>
        <begin position="1"/>
        <end position="363"/>
    </location>
</feature>
<keyword evidence="3" id="KW-0540">Nuclease</keyword>
<dbReference type="GO" id="GO:0004519">
    <property type="term" value="F:endonuclease activity"/>
    <property type="evidence" value="ECO:0007669"/>
    <property type="project" value="UniProtKB-KW"/>
</dbReference>
<dbReference type="InterPro" id="IPR027417">
    <property type="entry name" value="P-loop_NTPase"/>
</dbReference>
<dbReference type="InterPro" id="IPR051396">
    <property type="entry name" value="Bact_Antivir_Def_Nuclease"/>
</dbReference>
<reference evidence="3 4" key="1">
    <citation type="submission" date="2018-07" db="EMBL/GenBank/DDBJ databases">
        <title>Draft Genome Sequence of Pseudomonas fluorescens AHK-1 associated with canker disease of kiwifruit.</title>
        <authorList>
            <person name="Wu Z."/>
        </authorList>
    </citation>
    <scope>NUCLEOTIDE SEQUENCE [LARGE SCALE GENOMIC DNA]</scope>
    <source>
        <strain evidence="3 4">AHK-1</strain>
    </source>
</reference>
<dbReference type="EMBL" id="QRBA01000012">
    <property type="protein sequence ID" value="RDS89205.1"/>
    <property type="molecule type" value="Genomic_DNA"/>
</dbReference>
<protein>
    <submittedName>
        <fullName evidence="3">ATP-dependent endonuclease</fullName>
    </submittedName>
</protein>
<keyword evidence="3" id="KW-0378">Hydrolase</keyword>
<dbReference type="CDD" id="cd01026">
    <property type="entry name" value="TOPRIM_OLD"/>
    <property type="match status" value="1"/>
</dbReference>
<dbReference type="RefSeq" id="WP_115487888.1">
    <property type="nucleotide sequence ID" value="NZ_QRBA01000012.1"/>
</dbReference>